<proteinExistence type="predicted"/>
<keyword evidence="3" id="KW-1185">Reference proteome</keyword>
<sequence length="27" mass="3232">MWRYEGAQTSQKTPQSAREGFVREKEM</sequence>
<evidence type="ECO:0000256" key="1">
    <source>
        <dbReference type="SAM" id="MobiDB-lite"/>
    </source>
</evidence>
<evidence type="ECO:0000313" key="2">
    <source>
        <dbReference type="EMBL" id="KAF7803798.1"/>
    </source>
</evidence>
<accession>A0A834SGS3</accession>
<dbReference type="EMBL" id="JAAIUW010000013">
    <property type="protein sequence ID" value="KAF7803798.1"/>
    <property type="molecule type" value="Genomic_DNA"/>
</dbReference>
<reference evidence="2" key="1">
    <citation type="submission" date="2020-09" db="EMBL/GenBank/DDBJ databases">
        <title>Genome-Enabled Discovery of Anthraquinone Biosynthesis in Senna tora.</title>
        <authorList>
            <person name="Kang S.-H."/>
            <person name="Pandey R.P."/>
            <person name="Lee C.-M."/>
            <person name="Sim J.-S."/>
            <person name="Jeong J.-T."/>
            <person name="Choi B.-S."/>
            <person name="Jung M."/>
            <person name="Ginzburg D."/>
            <person name="Zhao K."/>
            <person name="Won S.Y."/>
            <person name="Oh T.-J."/>
            <person name="Yu Y."/>
            <person name="Kim N.-H."/>
            <person name="Lee O.R."/>
            <person name="Lee T.-H."/>
            <person name="Bashyal P."/>
            <person name="Kim T.-S."/>
            <person name="Lee W.-H."/>
            <person name="Kawkins C."/>
            <person name="Kim C.-K."/>
            <person name="Kim J.S."/>
            <person name="Ahn B.O."/>
            <person name="Rhee S.Y."/>
            <person name="Sohng J.K."/>
        </authorList>
    </citation>
    <scope>NUCLEOTIDE SEQUENCE</scope>
    <source>
        <tissue evidence="2">Leaf</tissue>
    </source>
</reference>
<name>A0A834SGS3_9FABA</name>
<dbReference type="AlphaFoldDB" id="A0A834SGS3"/>
<feature type="compositionally biased region" description="Polar residues" evidence="1">
    <location>
        <begin position="7"/>
        <end position="16"/>
    </location>
</feature>
<protein>
    <submittedName>
        <fullName evidence="2">Uncharacterized protein</fullName>
    </submittedName>
</protein>
<feature type="region of interest" description="Disordered" evidence="1">
    <location>
        <begin position="1"/>
        <end position="27"/>
    </location>
</feature>
<evidence type="ECO:0000313" key="3">
    <source>
        <dbReference type="Proteomes" id="UP000634136"/>
    </source>
</evidence>
<organism evidence="2 3">
    <name type="scientific">Senna tora</name>
    <dbReference type="NCBI Taxonomy" id="362788"/>
    <lineage>
        <taxon>Eukaryota</taxon>
        <taxon>Viridiplantae</taxon>
        <taxon>Streptophyta</taxon>
        <taxon>Embryophyta</taxon>
        <taxon>Tracheophyta</taxon>
        <taxon>Spermatophyta</taxon>
        <taxon>Magnoliopsida</taxon>
        <taxon>eudicotyledons</taxon>
        <taxon>Gunneridae</taxon>
        <taxon>Pentapetalae</taxon>
        <taxon>rosids</taxon>
        <taxon>fabids</taxon>
        <taxon>Fabales</taxon>
        <taxon>Fabaceae</taxon>
        <taxon>Caesalpinioideae</taxon>
        <taxon>Cassia clade</taxon>
        <taxon>Senna</taxon>
    </lineage>
</organism>
<dbReference type="Proteomes" id="UP000634136">
    <property type="component" value="Unassembled WGS sequence"/>
</dbReference>
<gene>
    <name evidence="2" type="ORF">G2W53_042909</name>
</gene>
<comment type="caution">
    <text evidence="2">The sequence shown here is derived from an EMBL/GenBank/DDBJ whole genome shotgun (WGS) entry which is preliminary data.</text>
</comment>